<evidence type="ECO:0000256" key="6">
    <source>
        <dbReference type="ARBA" id="ARBA00023065"/>
    </source>
</evidence>
<comment type="subcellular location">
    <subcellularLocation>
        <location evidence="1">Cell membrane</location>
        <topology evidence="1">Multi-pass membrane protein</topology>
    </subcellularLocation>
</comment>
<evidence type="ECO:0000256" key="7">
    <source>
        <dbReference type="ARBA" id="ARBA00023136"/>
    </source>
</evidence>
<sequence length="535" mass="61775">MLKICQNKKLAIYSIDQDYIVNMKIPCNVVRIATKHVNSIAITLSKHSPFTDLINFHDKQIPFTIEICKLYGQKSAVLLYAEPDKEMKMTTIIFKWRRAFSQEGIATTNLRFSQLQESFYYVKRIIRPYYIVLISNYNEIKEFSLATRTFDMSSAVWLDSLYINVKKNGELGGIYGNIFRELCISLNFSIDIVSEVKEYGRWNPKEKTWSGAIAEIYYGRADISLSDFSMTNARLNAIDFTVPVLISKECLFFQKPEIFAIKWSSYFLCSFAEESSNRSSLRIAYFSIFLLVTILSAAYCAALISFLTTASHALPFHSLESFVEDGTYQFSVFRGTAYYDKFANSEDPLAKKLMKLMPEEDKLPMTVLEVFTNICKNRKLAIYTFDQVKQLVDPIIPCNVVHVETEHINNIAIILSKHNPFTDVINFHLRKFIGNGIMSRLKHSPFETKSNDMIKHEPIPLMGVISLFIFIQIGIVISTCILIIEKCIFACKRKKMSIVDYSPSIKSSRFYMNKKKNIRNITKHYTNRKCTDVKY</sequence>
<evidence type="ECO:0000256" key="3">
    <source>
        <dbReference type="ARBA" id="ARBA00022475"/>
    </source>
</evidence>
<evidence type="ECO:0000313" key="15">
    <source>
        <dbReference type="Proteomes" id="UP001607302"/>
    </source>
</evidence>
<dbReference type="InterPro" id="IPR019594">
    <property type="entry name" value="Glu/Gly-bd"/>
</dbReference>
<organism evidence="14 15">
    <name type="scientific">Vespula squamosa</name>
    <name type="common">Southern yellow jacket</name>
    <name type="synonym">Wasp</name>
    <dbReference type="NCBI Taxonomy" id="30214"/>
    <lineage>
        <taxon>Eukaryota</taxon>
        <taxon>Metazoa</taxon>
        <taxon>Ecdysozoa</taxon>
        <taxon>Arthropoda</taxon>
        <taxon>Hexapoda</taxon>
        <taxon>Insecta</taxon>
        <taxon>Pterygota</taxon>
        <taxon>Neoptera</taxon>
        <taxon>Endopterygota</taxon>
        <taxon>Hymenoptera</taxon>
        <taxon>Apocrita</taxon>
        <taxon>Aculeata</taxon>
        <taxon>Vespoidea</taxon>
        <taxon>Vespidae</taxon>
        <taxon>Vespinae</taxon>
        <taxon>Vespula</taxon>
    </lineage>
</organism>
<keyword evidence="3" id="KW-1003">Cell membrane</keyword>
<evidence type="ECO:0000256" key="8">
    <source>
        <dbReference type="ARBA" id="ARBA00023170"/>
    </source>
</evidence>
<dbReference type="Proteomes" id="UP001607302">
    <property type="component" value="Unassembled WGS sequence"/>
</dbReference>
<evidence type="ECO:0000313" key="14">
    <source>
        <dbReference type="EMBL" id="KAL2713236.1"/>
    </source>
</evidence>
<keyword evidence="4 12" id="KW-0812">Transmembrane</keyword>
<evidence type="ECO:0000256" key="5">
    <source>
        <dbReference type="ARBA" id="ARBA00022989"/>
    </source>
</evidence>
<evidence type="ECO:0000256" key="11">
    <source>
        <dbReference type="ARBA" id="ARBA00023303"/>
    </source>
</evidence>
<accession>A0ABD1ZXZ2</accession>
<keyword evidence="6" id="KW-0406">Ion transport</keyword>
<evidence type="ECO:0000256" key="4">
    <source>
        <dbReference type="ARBA" id="ARBA00022692"/>
    </source>
</evidence>
<dbReference type="PANTHER" id="PTHR42643">
    <property type="entry name" value="IONOTROPIC RECEPTOR 20A-RELATED"/>
    <property type="match status" value="1"/>
</dbReference>
<dbReference type="AlphaFoldDB" id="A0ABD1ZXZ2"/>
<keyword evidence="2" id="KW-0813">Transport</keyword>
<feature type="transmembrane region" description="Helical" evidence="12">
    <location>
        <begin position="459"/>
        <end position="484"/>
    </location>
</feature>
<keyword evidence="9" id="KW-0325">Glycoprotein</keyword>
<dbReference type="GO" id="GO:0005886">
    <property type="term" value="C:plasma membrane"/>
    <property type="evidence" value="ECO:0007669"/>
    <property type="project" value="UniProtKB-SubCell"/>
</dbReference>
<keyword evidence="15" id="KW-1185">Reference proteome</keyword>
<dbReference type="GO" id="GO:0034220">
    <property type="term" value="P:monoatomic ion transmembrane transport"/>
    <property type="evidence" value="ECO:0007669"/>
    <property type="project" value="UniProtKB-KW"/>
</dbReference>
<dbReference type="Gene3D" id="3.40.190.10">
    <property type="entry name" value="Periplasmic binding protein-like II"/>
    <property type="match status" value="2"/>
</dbReference>
<keyword evidence="11" id="KW-0407">Ion channel</keyword>
<keyword evidence="8" id="KW-0675">Receptor</keyword>
<reference evidence="14 15" key="1">
    <citation type="journal article" date="2024" name="Ann. Entomol. Soc. Am.">
        <title>Genomic analyses of the southern and eastern yellowjacket wasps (Hymenoptera: Vespidae) reveal evolutionary signatures of social life.</title>
        <authorList>
            <person name="Catto M.A."/>
            <person name="Caine P.B."/>
            <person name="Orr S.E."/>
            <person name="Hunt B.G."/>
            <person name="Goodisman M.A.D."/>
        </authorList>
    </citation>
    <scope>NUCLEOTIDE SEQUENCE [LARGE SCALE GENOMIC DNA]</scope>
    <source>
        <strain evidence="14">233</strain>
        <tissue evidence="14">Head and thorax</tissue>
    </source>
</reference>
<dbReference type="EMBL" id="JAUDFV010000158">
    <property type="protein sequence ID" value="KAL2713236.1"/>
    <property type="molecule type" value="Genomic_DNA"/>
</dbReference>
<keyword evidence="7 12" id="KW-0472">Membrane</keyword>
<dbReference type="InterPro" id="IPR052192">
    <property type="entry name" value="Insect_Ionotropic_Sensory_Rcpt"/>
</dbReference>
<comment type="caution">
    <text evidence="14">The sequence shown here is derived from an EMBL/GenBank/DDBJ whole genome shotgun (WGS) entry which is preliminary data.</text>
</comment>
<evidence type="ECO:0000256" key="10">
    <source>
        <dbReference type="ARBA" id="ARBA00023286"/>
    </source>
</evidence>
<evidence type="ECO:0000256" key="12">
    <source>
        <dbReference type="SAM" id="Phobius"/>
    </source>
</evidence>
<name>A0ABD1ZXZ2_VESSQ</name>
<protein>
    <submittedName>
        <fullName evidence="14">Glutamate receptor 1-like isoform X1</fullName>
    </submittedName>
</protein>
<dbReference type="SUPFAM" id="SSF53850">
    <property type="entry name" value="Periplasmic binding protein-like II"/>
    <property type="match status" value="1"/>
</dbReference>
<evidence type="ECO:0000256" key="9">
    <source>
        <dbReference type="ARBA" id="ARBA00023180"/>
    </source>
</evidence>
<evidence type="ECO:0000256" key="2">
    <source>
        <dbReference type="ARBA" id="ARBA00022448"/>
    </source>
</evidence>
<gene>
    <name evidence="14" type="ORF">V1478_016934</name>
</gene>
<feature type="transmembrane region" description="Helical" evidence="12">
    <location>
        <begin position="283"/>
        <end position="307"/>
    </location>
</feature>
<keyword evidence="10" id="KW-1071">Ligand-gated ion channel</keyword>
<dbReference type="PANTHER" id="PTHR42643:SF24">
    <property type="entry name" value="IONOTROPIC RECEPTOR 60A"/>
    <property type="match status" value="1"/>
</dbReference>
<evidence type="ECO:0000259" key="13">
    <source>
        <dbReference type="Pfam" id="PF10613"/>
    </source>
</evidence>
<proteinExistence type="predicted"/>
<evidence type="ECO:0000256" key="1">
    <source>
        <dbReference type="ARBA" id="ARBA00004651"/>
    </source>
</evidence>
<feature type="domain" description="Ionotropic glutamate receptor L-glutamate and glycine-binding" evidence="13">
    <location>
        <begin position="164"/>
        <end position="248"/>
    </location>
</feature>
<dbReference type="Pfam" id="PF10613">
    <property type="entry name" value="Lig_chan-Glu_bd"/>
    <property type="match status" value="1"/>
</dbReference>
<keyword evidence="5 12" id="KW-1133">Transmembrane helix</keyword>